<comment type="caution">
    <text evidence="2">The sequence shown here is derived from an EMBL/GenBank/DDBJ whole genome shotgun (WGS) entry which is preliminary data.</text>
</comment>
<feature type="region of interest" description="Disordered" evidence="1">
    <location>
        <begin position="197"/>
        <end position="233"/>
    </location>
</feature>
<proteinExistence type="predicted"/>
<protein>
    <submittedName>
        <fullName evidence="2">Uncharacterized protein</fullName>
    </submittedName>
</protein>
<dbReference type="Proteomes" id="UP001642720">
    <property type="component" value="Unassembled WGS sequence"/>
</dbReference>
<feature type="compositionally biased region" description="Polar residues" evidence="1">
    <location>
        <begin position="23"/>
        <end position="42"/>
    </location>
</feature>
<dbReference type="EMBL" id="PPTA01000002">
    <property type="protein sequence ID" value="TFB06378.1"/>
    <property type="molecule type" value="Genomic_DNA"/>
</dbReference>
<feature type="region of interest" description="Disordered" evidence="1">
    <location>
        <begin position="1"/>
        <end position="164"/>
    </location>
</feature>
<feature type="compositionally biased region" description="Polar residues" evidence="1">
    <location>
        <begin position="211"/>
        <end position="221"/>
    </location>
</feature>
<name>A0ABY2HDN3_9HYPO</name>
<reference evidence="2 3" key="1">
    <citation type="submission" date="2018-01" db="EMBL/GenBank/DDBJ databases">
        <title>Genome characterization of the sugarcane-associated fungus Trichoderma ghanense CCMA-1212 and their application in lignocelulose bioconversion.</title>
        <authorList>
            <person name="Steindorff A.S."/>
            <person name="Mendes T.D."/>
            <person name="Vilela E.S.D."/>
            <person name="Rodrigues D.S."/>
            <person name="Formighieri E.F."/>
            <person name="Melo I.S."/>
            <person name="Favaro L.C.L."/>
        </authorList>
    </citation>
    <scope>NUCLEOTIDE SEQUENCE [LARGE SCALE GENOMIC DNA]</scope>
    <source>
        <strain evidence="2 3">CCMA-1212</strain>
    </source>
</reference>
<dbReference type="Gene3D" id="1.10.287.1490">
    <property type="match status" value="1"/>
</dbReference>
<dbReference type="RefSeq" id="XP_073562579.1">
    <property type="nucleotide sequence ID" value="XM_073699102.1"/>
</dbReference>
<sequence length="544" mass="60884">MPAGVINVPNDEDGKTFHLPSKMTESNNQYLTEARGSSQRKSVAQEVEGPSLRVRKNGSANYKECSDVDAKVSSTMDDTGYELTGYGSTGSEEDIPSKPSVKQSETSRKPRPQSAKQEPVDAEQQTKTPRVIIKSKKRSGDDNQSELQRSAKRGRKPSAATEITNLEEGLQGILDRYSSKAHEVDSIRSENQDLKAQAKELESKLGKAQQAHKQSAKSLQQENDRLKEENGGLQGEVHELQCEIDRMERENDKLDAEVRKWRSEIISLLDKNKRDSGKYIKVSDSYITEAWMMLSFNVRDLVSQCLTEKPSNQDEILGSLAKSSQLQSPGDIPYYRVSILRKTIWRQLARSVFQGKQPVWQGKLGQFLTQQVSGKDYASIKDPRYLKIISQTKSKAVADLRGEDHINSNAADAQVDNIWEILSPFIQASNAKEFKKRMRGLIVGAVDLHATLMKSKAIFVVKWLREHNGTDSTTFDPTTMETVLGHTGADATNVVVKFVETPGMMKIGNADGDYFEHSKMLCKSVVILEEEEEEEEETTSENDS</sequence>
<gene>
    <name evidence="2" type="ORF">CCMA1212_001684</name>
</gene>
<evidence type="ECO:0000313" key="2">
    <source>
        <dbReference type="EMBL" id="TFB06378.1"/>
    </source>
</evidence>
<dbReference type="SUPFAM" id="SSF75704">
    <property type="entry name" value="Mitotic arrest deficient-like 1, Mad1"/>
    <property type="match status" value="1"/>
</dbReference>
<evidence type="ECO:0000256" key="1">
    <source>
        <dbReference type="SAM" id="MobiDB-lite"/>
    </source>
</evidence>
<dbReference type="GeneID" id="300573552"/>
<evidence type="ECO:0000313" key="3">
    <source>
        <dbReference type="Proteomes" id="UP001642720"/>
    </source>
</evidence>
<accession>A0ABY2HDN3</accession>
<organism evidence="2 3">
    <name type="scientific">Trichoderma ghanense</name>
    <dbReference type="NCBI Taxonomy" id="65468"/>
    <lineage>
        <taxon>Eukaryota</taxon>
        <taxon>Fungi</taxon>
        <taxon>Dikarya</taxon>
        <taxon>Ascomycota</taxon>
        <taxon>Pezizomycotina</taxon>
        <taxon>Sordariomycetes</taxon>
        <taxon>Hypocreomycetidae</taxon>
        <taxon>Hypocreales</taxon>
        <taxon>Hypocreaceae</taxon>
        <taxon>Trichoderma</taxon>
    </lineage>
</organism>
<feature type="compositionally biased region" description="Basic and acidic residues" evidence="1">
    <location>
        <begin position="222"/>
        <end position="233"/>
    </location>
</feature>
<keyword evidence="3" id="KW-1185">Reference proteome</keyword>